<name>A0A812SJ77_9DINO</name>
<dbReference type="OrthoDB" id="346839at2759"/>
<accession>A0A812SJ77</accession>
<evidence type="ECO:0000259" key="3">
    <source>
        <dbReference type="PROSITE" id="PS50102"/>
    </source>
</evidence>
<dbReference type="SUPFAM" id="SSF54928">
    <property type="entry name" value="RNA-binding domain, RBD"/>
    <property type="match status" value="1"/>
</dbReference>
<feature type="domain" description="RRM" evidence="3">
    <location>
        <begin position="37"/>
        <end position="114"/>
    </location>
</feature>
<evidence type="ECO:0000256" key="1">
    <source>
        <dbReference type="ARBA" id="ARBA00022884"/>
    </source>
</evidence>
<dbReference type="SMART" id="SM00360">
    <property type="entry name" value="RRM"/>
    <property type="match status" value="1"/>
</dbReference>
<organism evidence="4 5">
    <name type="scientific">Symbiodinium necroappetens</name>
    <dbReference type="NCBI Taxonomy" id="1628268"/>
    <lineage>
        <taxon>Eukaryota</taxon>
        <taxon>Sar</taxon>
        <taxon>Alveolata</taxon>
        <taxon>Dinophyceae</taxon>
        <taxon>Suessiales</taxon>
        <taxon>Symbiodiniaceae</taxon>
        <taxon>Symbiodinium</taxon>
    </lineage>
</organism>
<keyword evidence="1 2" id="KW-0694">RNA-binding</keyword>
<comment type="caution">
    <text evidence="4">The sequence shown here is derived from an EMBL/GenBank/DDBJ whole genome shotgun (WGS) entry which is preliminary data.</text>
</comment>
<dbReference type="PANTHER" id="PTHR48025:SF1">
    <property type="entry name" value="RRM DOMAIN-CONTAINING PROTEIN"/>
    <property type="match status" value="1"/>
</dbReference>
<evidence type="ECO:0000313" key="4">
    <source>
        <dbReference type="EMBL" id="CAE7481200.1"/>
    </source>
</evidence>
<gene>
    <name evidence="4" type="primary">PAB2</name>
    <name evidence="4" type="ORF">SNEC2469_LOCUS13616</name>
</gene>
<keyword evidence="5" id="KW-1185">Reference proteome</keyword>
<reference evidence="4" key="1">
    <citation type="submission" date="2021-02" db="EMBL/GenBank/DDBJ databases">
        <authorList>
            <person name="Dougan E. K."/>
            <person name="Rhodes N."/>
            <person name="Thang M."/>
            <person name="Chan C."/>
        </authorList>
    </citation>
    <scope>NUCLEOTIDE SEQUENCE</scope>
</reference>
<dbReference type="InterPro" id="IPR012677">
    <property type="entry name" value="Nucleotide-bd_a/b_plait_sf"/>
</dbReference>
<dbReference type="Gene3D" id="3.30.70.330">
    <property type="match status" value="1"/>
</dbReference>
<dbReference type="EMBL" id="CAJNJA010021754">
    <property type="protein sequence ID" value="CAE7481200.1"/>
    <property type="molecule type" value="Genomic_DNA"/>
</dbReference>
<evidence type="ECO:0000256" key="2">
    <source>
        <dbReference type="PROSITE-ProRule" id="PRU00176"/>
    </source>
</evidence>
<feature type="non-terminal residue" evidence="4">
    <location>
        <position position="214"/>
    </location>
</feature>
<dbReference type="InterPro" id="IPR035979">
    <property type="entry name" value="RBD_domain_sf"/>
</dbReference>
<feature type="non-terminal residue" evidence="4">
    <location>
        <position position="1"/>
    </location>
</feature>
<dbReference type="PANTHER" id="PTHR48025">
    <property type="entry name" value="OS02G0815200 PROTEIN"/>
    <property type="match status" value="1"/>
</dbReference>
<evidence type="ECO:0000313" key="5">
    <source>
        <dbReference type="Proteomes" id="UP000601435"/>
    </source>
</evidence>
<dbReference type="InterPro" id="IPR050502">
    <property type="entry name" value="Euk_RNA-bind_prot"/>
</dbReference>
<dbReference type="AlphaFoldDB" id="A0A812SJ77"/>
<protein>
    <submittedName>
        <fullName evidence="4">PAB2 protein</fullName>
    </submittedName>
</protein>
<dbReference type="PROSITE" id="PS50102">
    <property type="entry name" value="RRM"/>
    <property type="match status" value="1"/>
</dbReference>
<proteinExistence type="predicted"/>
<dbReference type="CDD" id="cd00590">
    <property type="entry name" value="RRM_SF"/>
    <property type="match status" value="1"/>
</dbReference>
<dbReference type="InterPro" id="IPR000504">
    <property type="entry name" value="RRM_dom"/>
</dbReference>
<sequence>DGEAVARRAIERFNGAWVDNRRIQLELDPNPPKSFLSCVFFHNVTWTTTAAELKRKFGGYGTVEEFELRVKPNGRSLGMGTCRFSCSKEAKNAIASLDGQMLHGRRLYLCRYDPIGAGRVQASRPWENCEPVGALSLKSESPRAYAGLRNADILLGVWGLDALLRCRSAEGAVSPLLLQVPRGYDASLWQWAGAADDEEELRVDEDGKLHGCSH</sequence>
<dbReference type="GO" id="GO:0003729">
    <property type="term" value="F:mRNA binding"/>
    <property type="evidence" value="ECO:0007669"/>
    <property type="project" value="TreeGrafter"/>
</dbReference>
<dbReference type="Pfam" id="PF00076">
    <property type="entry name" value="RRM_1"/>
    <property type="match status" value="1"/>
</dbReference>
<dbReference type="Proteomes" id="UP000601435">
    <property type="component" value="Unassembled WGS sequence"/>
</dbReference>